<keyword evidence="3" id="KW-1185">Reference proteome</keyword>
<evidence type="ECO:0000256" key="1">
    <source>
        <dbReference type="SAM" id="MobiDB-lite"/>
    </source>
</evidence>
<sequence length="597" mass="68535">MATPTNLEALRSDTPSLDTESAPSESRIKLLDLPPEIVNAIARHVLLDEQDVLPYRATKLDTSMNGICKQLQRNHEYAVFNQLPWALVFLNESLLLNQIVPVGGIPCSYSRLSPRVRPALLLHIYQTALPDRARCKRLILLPLVSNHLSNLLGEASIRLYRLRAHLHDNDRHISLHKDILELVKRQTHLSCLFQVSGDIPGIVNARHNNTISWESRGREEVLQHIRGLISFVSKYNINQRTHGKHTTLLTANLAGLQAAYGMCEIIEDGTHLTRQYRSLRIHILLTRLQCLNGFILGPHSPAVRIEIRTWPHRLTWYFRDSICHDSIMTDQERFIYHVLAAEFWLSIYLNDQQLANQDDSAELRTQTSMSYLWHAELQLFYALQLRQTAHTITLMRYVMSKLSRNVSNQREVDVFLTTDETGTHTWCGDPDMITHWRQVRHPYYTEVAGPNDNTDGFRRKWPKHTQRDERDTEALESAFECRMDILQSIARLDRKGSKDAALLQMDALSNIETVNQSMKDAYVVSHVVEKAPELVPDIATDTALTSGLVEKEFDILENNFLLRTAASRGDEAEARARGLGRDADRDAYLFWLVFLYV</sequence>
<protein>
    <submittedName>
        <fullName evidence="2">Uncharacterized protein</fullName>
    </submittedName>
</protein>
<proteinExistence type="predicted"/>
<gene>
    <name evidence="2" type="ORF">PMZ80_008156</name>
</gene>
<name>A0ABR0RI38_9EURO</name>
<evidence type="ECO:0000313" key="3">
    <source>
        <dbReference type="Proteomes" id="UP001334248"/>
    </source>
</evidence>
<accession>A0ABR0RI38</accession>
<dbReference type="EMBL" id="JAVHJV010000010">
    <property type="protein sequence ID" value="KAK5939774.1"/>
    <property type="molecule type" value="Genomic_DNA"/>
</dbReference>
<organism evidence="2 3">
    <name type="scientific">Knufia obscura</name>
    <dbReference type="NCBI Taxonomy" id="1635080"/>
    <lineage>
        <taxon>Eukaryota</taxon>
        <taxon>Fungi</taxon>
        <taxon>Dikarya</taxon>
        <taxon>Ascomycota</taxon>
        <taxon>Pezizomycotina</taxon>
        <taxon>Eurotiomycetes</taxon>
        <taxon>Chaetothyriomycetidae</taxon>
        <taxon>Chaetothyriales</taxon>
        <taxon>Trichomeriaceae</taxon>
        <taxon>Knufia</taxon>
    </lineage>
</organism>
<reference evidence="2 3" key="1">
    <citation type="journal article" date="2023" name="Res Sq">
        <title>Genomic and morphological characterization of Knufia obscura isolated from the Mars 2020 spacecraft assembly facility.</title>
        <authorList>
            <person name="Chander A.M."/>
            <person name="Teixeira M.M."/>
            <person name="Singh N.K."/>
            <person name="Williams M.P."/>
            <person name="Parker C.W."/>
            <person name="Leo P."/>
            <person name="Stajich J.E."/>
            <person name="Torok T."/>
            <person name="Tighe S."/>
            <person name="Mason C.E."/>
            <person name="Venkateswaran K."/>
        </authorList>
    </citation>
    <scope>NUCLEOTIDE SEQUENCE [LARGE SCALE GENOMIC DNA]</scope>
    <source>
        <strain evidence="2 3">CCFEE 5817</strain>
    </source>
</reference>
<comment type="caution">
    <text evidence="2">The sequence shown here is derived from an EMBL/GenBank/DDBJ whole genome shotgun (WGS) entry which is preliminary data.</text>
</comment>
<feature type="compositionally biased region" description="Polar residues" evidence="1">
    <location>
        <begin position="13"/>
        <end position="24"/>
    </location>
</feature>
<evidence type="ECO:0000313" key="2">
    <source>
        <dbReference type="EMBL" id="KAK5939774.1"/>
    </source>
</evidence>
<dbReference type="GeneID" id="90001605"/>
<feature type="region of interest" description="Disordered" evidence="1">
    <location>
        <begin position="1"/>
        <end position="25"/>
    </location>
</feature>
<dbReference type="RefSeq" id="XP_064727864.1">
    <property type="nucleotide sequence ID" value="XM_064876557.1"/>
</dbReference>
<dbReference type="Proteomes" id="UP001334248">
    <property type="component" value="Unassembled WGS sequence"/>
</dbReference>